<dbReference type="GeneID" id="23617419"/>
<organism evidence="1 2">
    <name type="scientific">Auxenochlorella protothecoides</name>
    <name type="common">Green microalga</name>
    <name type="synonym">Chlorella protothecoides</name>
    <dbReference type="NCBI Taxonomy" id="3075"/>
    <lineage>
        <taxon>Eukaryota</taxon>
        <taxon>Viridiplantae</taxon>
        <taxon>Chlorophyta</taxon>
        <taxon>core chlorophytes</taxon>
        <taxon>Trebouxiophyceae</taxon>
        <taxon>Chlorellales</taxon>
        <taxon>Chlorellaceae</taxon>
        <taxon>Auxenochlorella</taxon>
    </lineage>
</organism>
<proteinExistence type="predicted"/>
<dbReference type="Proteomes" id="UP000028924">
    <property type="component" value="Unassembled WGS sequence"/>
</dbReference>
<evidence type="ECO:0000313" key="2">
    <source>
        <dbReference type="Proteomes" id="UP000028924"/>
    </source>
</evidence>
<dbReference type="KEGG" id="apro:F751_6028"/>
<evidence type="ECO:0000313" key="1">
    <source>
        <dbReference type="EMBL" id="KFM23474.1"/>
    </source>
</evidence>
<dbReference type="AlphaFoldDB" id="A0A087SCM0"/>
<reference evidence="1 2" key="1">
    <citation type="journal article" date="2014" name="BMC Genomics">
        <title>Oil accumulation mechanisms of the oleaginous microalga Chlorella protothecoides revealed through its genome, transcriptomes, and proteomes.</title>
        <authorList>
            <person name="Gao C."/>
            <person name="Wang Y."/>
            <person name="Shen Y."/>
            <person name="Yan D."/>
            <person name="He X."/>
            <person name="Dai J."/>
            <person name="Wu Q."/>
        </authorList>
    </citation>
    <scope>NUCLEOTIDE SEQUENCE [LARGE SCALE GENOMIC DNA]</scope>
    <source>
        <strain evidence="1 2">0710</strain>
    </source>
</reference>
<protein>
    <submittedName>
        <fullName evidence="1">Uncharacterized protein</fullName>
    </submittedName>
</protein>
<gene>
    <name evidence="1" type="ORF">F751_6028</name>
</gene>
<name>A0A087SCM0_AUXPR</name>
<keyword evidence="2" id="KW-1185">Reference proteome</keyword>
<accession>A0A087SCM0</accession>
<sequence length="185" mass="20666">MSVMPGQPGSETLLRGWRPTPGNNPYSFIHTALDGGDTRQQASMASLWSMPLISRACSQLSISAAHLPHCQAFTEQHRLLVKCSEYAILYPHFPPSFTHAHRTFVLHLPCSLVFHAGAPHRPALLDSMHTHPQQPRGCFSRTQVDSRRVPCYPSPLSLSLRVVIYFPRVLIWSSDCKNITNPCLA</sequence>
<dbReference type="RefSeq" id="XP_011396346.1">
    <property type="nucleotide sequence ID" value="XM_011398044.1"/>
</dbReference>
<dbReference type="EMBL" id="KL662092">
    <property type="protein sequence ID" value="KFM23474.1"/>
    <property type="molecule type" value="Genomic_DNA"/>
</dbReference>